<dbReference type="EMBL" id="NEDP02005477">
    <property type="protein sequence ID" value="OWF40244.1"/>
    <property type="molecule type" value="Genomic_DNA"/>
</dbReference>
<organism evidence="12 13">
    <name type="scientific">Mizuhopecten yessoensis</name>
    <name type="common">Japanese scallop</name>
    <name type="synonym">Patinopecten yessoensis</name>
    <dbReference type="NCBI Taxonomy" id="6573"/>
    <lineage>
        <taxon>Eukaryota</taxon>
        <taxon>Metazoa</taxon>
        <taxon>Spiralia</taxon>
        <taxon>Lophotrochozoa</taxon>
        <taxon>Mollusca</taxon>
        <taxon>Bivalvia</taxon>
        <taxon>Autobranchia</taxon>
        <taxon>Pteriomorphia</taxon>
        <taxon>Pectinida</taxon>
        <taxon>Pectinoidea</taxon>
        <taxon>Pectinidae</taxon>
        <taxon>Mizuhopecten</taxon>
    </lineage>
</organism>
<keyword evidence="5 9" id="KW-0297">G-protein coupled receptor</keyword>
<evidence type="ECO:0000256" key="7">
    <source>
        <dbReference type="ARBA" id="ARBA00023170"/>
    </source>
</evidence>
<dbReference type="PROSITE" id="PS00237">
    <property type="entry name" value="G_PROTEIN_RECEP_F1_1"/>
    <property type="match status" value="1"/>
</dbReference>
<dbReference type="SMART" id="SM01381">
    <property type="entry name" value="7TM_GPCR_Srsx"/>
    <property type="match status" value="1"/>
</dbReference>
<accession>A0A210PUV9</accession>
<evidence type="ECO:0000256" key="4">
    <source>
        <dbReference type="ARBA" id="ARBA00022989"/>
    </source>
</evidence>
<evidence type="ECO:0000259" key="11">
    <source>
        <dbReference type="PROSITE" id="PS50262"/>
    </source>
</evidence>
<evidence type="ECO:0000256" key="6">
    <source>
        <dbReference type="ARBA" id="ARBA00023136"/>
    </source>
</evidence>
<dbReference type="GO" id="GO:0004930">
    <property type="term" value="F:G protein-coupled receptor activity"/>
    <property type="evidence" value="ECO:0007669"/>
    <property type="project" value="UniProtKB-KW"/>
</dbReference>
<dbReference type="PANTHER" id="PTHR24249">
    <property type="entry name" value="HISTAMINE RECEPTOR-RELATED G-PROTEIN COUPLED RECEPTOR"/>
    <property type="match status" value="1"/>
</dbReference>
<dbReference type="Proteomes" id="UP000242188">
    <property type="component" value="Unassembled WGS sequence"/>
</dbReference>
<evidence type="ECO:0000256" key="8">
    <source>
        <dbReference type="ARBA" id="ARBA00023224"/>
    </source>
</evidence>
<feature type="transmembrane region" description="Helical" evidence="10">
    <location>
        <begin position="60"/>
        <end position="80"/>
    </location>
</feature>
<feature type="domain" description="G-protein coupled receptors family 1 profile" evidence="11">
    <location>
        <begin position="39"/>
        <end position="291"/>
    </location>
</feature>
<dbReference type="PANTHER" id="PTHR24249:SF372">
    <property type="entry name" value="G-PROTEIN COUPLED RECEPTORS FAMILY 1 PROFILE DOMAIN-CONTAINING PROTEIN"/>
    <property type="match status" value="1"/>
</dbReference>
<evidence type="ECO:0000256" key="9">
    <source>
        <dbReference type="RuleBase" id="RU000688"/>
    </source>
</evidence>
<dbReference type="InterPro" id="IPR017452">
    <property type="entry name" value="GPCR_Rhodpsn_7TM"/>
</dbReference>
<keyword evidence="8 9" id="KW-0807">Transducer</keyword>
<feature type="transmembrane region" description="Helical" evidence="10">
    <location>
        <begin position="182"/>
        <end position="208"/>
    </location>
</feature>
<evidence type="ECO:0000256" key="2">
    <source>
        <dbReference type="ARBA" id="ARBA00022475"/>
    </source>
</evidence>
<keyword evidence="6 10" id="KW-0472">Membrane</keyword>
<feature type="transmembrane region" description="Helical" evidence="10">
    <location>
        <begin position="22"/>
        <end position="48"/>
    </location>
</feature>
<dbReference type="Gene3D" id="1.20.1070.10">
    <property type="entry name" value="Rhodopsin 7-helix transmembrane proteins"/>
    <property type="match status" value="1"/>
</dbReference>
<dbReference type="STRING" id="6573.A0A210PUV9"/>
<proteinExistence type="inferred from homology"/>
<dbReference type="Pfam" id="PF00001">
    <property type="entry name" value="7tm_1"/>
    <property type="match status" value="1"/>
</dbReference>
<reference evidence="12 13" key="1">
    <citation type="journal article" date="2017" name="Nat. Ecol. Evol.">
        <title>Scallop genome provides insights into evolution of bilaterian karyotype and development.</title>
        <authorList>
            <person name="Wang S."/>
            <person name="Zhang J."/>
            <person name="Jiao W."/>
            <person name="Li J."/>
            <person name="Xun X."/>
            <person name="Sun Y."/>
            <person name="Guo X."/>
            <person name="Huan P."/>
            <person name="Dong B."/>
            <person name="Zhang L."/>
            <person name="Hu X."/>
            <person name="Sun X."/>
            <person name="Wang J."/>
            <person name="Zhao C."/>
            <person name="Wang Y."/>
            <person name="Wang D."/>
            <person name="Huang X."/>
            <person name="Wang R."/>
            <person name="Lv J."/>
            <person name="Li Y."/>
            <person name="Zhang Z."/>
            <person name="Liu B."/>
            <person name="Lu W."/>
            <person name="Hui Y."/>
            <person name="Liang J."/>
            <person name="Zhou Z."/>
            <person name="Hou R."/>
            <person name="Li X."/>
            <person name="Liu Y."/>
            <person name="Li H."/>
            <person name="Ning X."/>
            <person name="Lin Y."/>
            <person name="Zhao L."/>
            <person name="Xing Q."/>
            <person name="Dou J."/>
            <person name="Li Y."/>
            <person name="Mao J."/>
            <person name="Guo H."/>
            <person name="Dou H."/>
            <person name="Li T."/>
            <person name="Mu C."/>
            <person name="Jiang W."/>
            <person name="Fu Q."/>
            <person name="Fu X."/>
            <person name="Miao Y."/>
            <person name="Liu J."/>
            <person name="Yu Q."/>
            <person name="Li R."/>
            <person name="Liao H."/>
            <person name="Li X."/>
            <person name="Kong Y."/>
            <person name="Jiang Z."/>
            <person name="Chourrout D."/>
            <person name="Li R."/>
            <person name="Bao Z."/>
        </authorList>
    </citation>
    <scope>NUCLEOTIDE SEQUENCE [LARGE SCALE GENOMIC DNA]</scope>
    <source>
        <strain evidence="12 13">PY_sf001</strain>
    </source>
</reference>
<keyword evidence="13" id="KW-1185">Reference proteome</keyword>
<evidence type="ECO:0000313" key="13">
    <source>
        <dbReference type="Proteomes" id="UP000242188"/>
    </source>
</evidence>
<evidence type="ECO:0000256" key="10">
    <source>
        <dbReference type="SAM" id="Phobius"/>
    </source>
</evidence>
<comment type="caution">
    <text evidence="12">The sequence shown here is derived from an EMBL/GenBank/DDBJ whole genome shotgun (WGS) entry which is preliminary data.</text>
</comment>
<dbReference type="InterPro" id="IPR050569">
    <property type="entry name" value="TAAR"/>
</dbReference>
<sequence>MNHTNETVPGDEADYEEERYEYILKACFLFVIMLCTIIGNGLSIAVIIRTKALRTPSGNFIISLAAADMMVGACVVPLSFASATQGKWIFSNEVCTVVGFLQFYSTTLSISNLLVLTIDRWISVTKPLKYTRLMTNKTSYMCIAFIWIAVFLIDIPMVFPAVGQFRDMRNVYICSPQWRTNMAYTFVLVAVYLLPSFTMVFVLNLRLFCLSRKHRRKMNIIERQTQSGNQVSSMKSKIVIFTIVLTFEISWIPYFIVEIIRLFDLTVVNDYILFAVSWIAVSNSFMNSVIYTCLNRKFREGIRILFKCQKQPDYIMNMESLL</sequence>
<dbReference type="PRINTS" id="PR00237">
    <property type="entry name" value="GPCRRHODOPSN"/>
</dbReference>
<evidence type="ECO:0000256" key="5">
    <source>
        <dbReference type="ARBA" id="ARBA00023040"/>
    </source>
</evidence>
<gene>
    <name evidence="12" type="ORF">KP79_PYT16769</name>
</gene>
<dbReference type="CDD" id="cd00637">
    <property type="entry name" value="7tm_classA_rhodopsin-like"/>
    <property type="match status" value="1"/>
</dbReference>
<dbReference type="AlphaFoldDB" id="A0A210PUV9"/>
<evidence type="ECO:0000256" key="1">
    <source>
        <dbReference type="ARBA" id="ARBA00004651"/>
    </source>
</evidence>
<comment type="subcellular location">
    <subcellularLocation>
        <location evidence="1">Cell membrane</location>
        <topology evidence="1">Multi-pass membrane protein</topology>
    </subcellularLocation>
</comment>
<dbReference type="OrthoDB" id="6376512at2759"/>
<keyword evidence="4 10" id="KW-1133">Transmembrane helix</keyword>
<dbReference type="InterPro" id="IPR000276">
    <property type="entry name" value="GPCR_Rhodpsn"/>
</dbReference>
<protein>
    <submittedName>
        <fullName evidence="12">Trace amine-associated receptor 7a</fullName>
    </submittedName>
</protein>
<keyword evidence="3 9" id="KW-0812">Transmembrane</keyword>
<comment type="similarity">
    <text evidence="9">Belongs to the G-protein coupled receptor 1 family.</text>
</comment>
<evidence type="ECO:0000256" key="3">
    <source>
        <dbReference type="ARBA" id="ARBA00022692"/>
    </source>
</evidence>
<name>A0A210PUV9_MIZYE</name>
<keyword evidence="7 9" id="KW-0675">Receptor</keyword>
<feature type="transmembrane region" description="Helical" evidence="10">
    <location>
        <begin position="238"/>
        <end position="260"/>
    </location>
</feature>
<dbReference type="PROSITE" id="PS50262">
    <property type="entry name" value="G_PROTEIN_RECEP_F1_2"/>
    <property type="match status" value="1"/>
</dbReference>
<keyword evidence="2" id="KW-1003">Cell membrane</keyword>
<dbReference type="GO" id="GO:0005886">
    <property type="term" value="C:plasma membrane"/>
    <property type="evidence" value="ECO:0007669"/>
    <property type="project" value="UniProtKB-SubCell"/>
</dbReference>
<feature type="transmembrane region" description="Helical" evidence="10">
    <location>
        <begin position="272"/>
        <end position="294"/>
    </location>
</feature>
<evidence type="ECO:0000313" key="12">
    <source>
        <dbReference type="EMBL" id="OWF40244.1"/>
    </source>
</evidence>
<feature type="transmembrane region" description="Helical" evidence="10">
    <location>
        <begin position="100"/>
        <end position="118"/>
    </location>
</feature>
<dbReference type="SUPFAM" id="SSF81321">
    <property type="entry name" value="Family A G protein-coupled receptor-like"/>
    <property type="match status" value="1"/>
</dbReference>
<feature type="transmembrane region" description="Helical" evidence="10">
    <location>
        <begin position="139"/>
        <end position="162"/>
    </location>
</feature>